<dbReference type="Pfam" id="PF00528">
    <property type="entry name" value="BPD_transp_1"/>
    <property type="match status" value="1"/>
</dbReference>
<evidence type="ECO:0000256" key="1">
    <source>
        <dbReference type="ARBA" id="ARBA00004651"/>
    </source>
</evidence>
<sequence>MTAIQEFIDNWGEDIWVSVIQTFQMVSISLAISILIGLPLGVLLVMTRPEKAWSNKFVFGFLNLIINIIRSIPFIILLFFILPFTKFLVGTSIGVRGVIVPLVIYTAPYIARLMETALLEVDRGVIEAYEAMGIKTRQIIWHVLVRESRSSIVLGLTIATISLIGATAMAGLVGGGGLGDLAYRYGHLRYEVDVMYVTVILLIILVQGMQSLGNRVAAKLKKD</sequence>
<evidence type="ECO:0000256" key="5">
    <source>
        <dbReference type="ARBA" id="ARBA00022989"/>
    </source>
</evidence>
<dbReference type="PROSITE" id="PS50928">
    <property type="entry name" value="ABC_TM1"/>
    <property type="match status" value="1"/>
</dbReference>
<comment type="subcellular location">
    <subcellularLocation>
        <location evidence="1 7">Cell membrane</location>
        <topology evidence="1 7">Multi-pass membrane protein</topology>
    </subcellularLocation>
</comment>
<evidence type="ECO:0000313" key="9">
    <source>
        <dbReference type="EMBL" id="MFD1705203.1"/>
    </source>
</evidence>
<dbReference type="Gene3D" id="1.10.3720.10">
    <property type="entry name" value="MetI-like"/>
    <property type="match status" value="1"/>
</dbReference>
<keyword evidence="10" id="KW-1185">Reference proteome</keyword>
<keyword evidence="3" id="KW-1003">Cell membrane</keyword>
<comment type="similarity">
    <text evidence="7">Belongs to the binding-protein-dependent transport system permease family.</text>
</comment>
<keyword evidence="6 7" id="KW-0472">Membrane</keyword>
<proteinExistence type="inferred from homology"/>
<dbReference type="EMBL" id="JBHUEO010000001">
    <property type="protein sequence ID" value="MFD1705203.1"/>
    <property type="molecule type" value="Genomic_DNA"/>
</dbReference>
<dbReference type="CDD" id="cd06261">
    <property type="entry name" value="TM_PBP2"/>
    <property type="match status" value="1"/>
</dbReference>
<keyword evidence="2 7" id="KW-0813">Transport</keyword>
<keyword evidence="4 7" id="KW-0812">Transmembrane</keyword>
<evidence type="ECO:0000256" key="3">
    <source>
        <dbReference type="ARBA" id="ARBA00022475"/>
    </source>
</evidence>
<reference evidence="10" key="1">
    <citation type="journal article" date="2019" name="Int. J. Syst. Evol. Microbiol.">
        <title>The Global Catalogue of Microorganisms (GCM) 10K type strain sequencing project: providing services to taxonomists for standard genome sequencing and annotation.</title>
        <authorList>
            <consortium name="The Broad Institute Genomics Platform"/>
            <consortium name="The Broad Institute Genome Sequencing Center for Infectious Disease"/>
            <person name="Wu L."/>
            <person name="Ma J."/>
        </authorList>
    </citation>
    <scope>NUCLEOTIDE SEQUENCE [LARGE SCALE GENOMIC DNA]</scope>
    <source>
        <strain evidence="10">CGMCC 1.12295</strain>
    </source>
</reference>
<accession>A0ABW4KDQ5</accession>
<evidence type="ECO:0000313" key="10">
    <source>
        <dbReference type="Proteomes" id="UP001597301"/>
    </source>
</evidence>
<feature type="transmembrane region" description="Helical" evidence="7">
    <location>
        <begin position="23"/>
        <end position="45"/>
    </location>
</feature>
<name>A0ABW4KDQ5_9BACI</name>
<dbReference type="PANTHER" id="PTHR30450:SF14">
    <property type="entry name" value="TRANSPORTER, PERMEASE PROTEIN, PUTATIVE-RELATED"/>
    <property type="match status" value="1"/>
</dbReference>
<feature type="domain" description="ABC transmembrane type-1" evidence="8">
    <location>
        <begin position="19"/>
        <end position="213"/>
    </location>
</feature>
<organism evidence="9 10">
    <name type="scientific">Siminovitchia sediminis</name>
    <dbReference type="NCBI Taxonomy" id="1274353"/>
    <lineage>
        <taxon>Bacteria</taxon>
        <taxon>Bacillati</taxon>
        <taxon>Bacillota</taxon>
        <taxon>Bacilli</taxon>
        <taxon>Bacillales</taxon>
        <taxon>Bacillaceae</taxon>
        <taxon>Siminovitchia</taxon>
    </lineage>
</organism>
<evidence type="ECO:0000256" key="6">
    <source>
        <dbReference type="ARBA" id="ARBA00023136"/>
    </source>
</evidence>
<feature type="transmembrane region" description="Helical" evidence="7">
    <location>
        <begin position="87"/>
        <end position="107"/>
    </location>
</feature>
<dbReference type="InterPro" id="IPR051322">
    <property type="entry name" value="AA_ABC_Transporter_Permease"/>
</dbReference>
<gene>
    <name evidence="9" type="ORF">ACFSCZ_00365</name>
</gene>
<dbReference type="SUPFAM" id="SSF161098">
    <property type="entry name" value="MetI-like"/>
    <property type="match status" value="1"/>
</dbReference>
<feature type="transmembrane region" description="Helical" evidence="7">
    <location>
        <begin position="194"/>
        <end position="212"/>
    </location>
</feature>
<feature type="transmembrane region" description="Helical" evidence="7">
    <location>
        <begin position="152"/>
        <end position="174"/>
    </location>
</feature>
<protein>
    <submittedName>
        <fullName evidence="9">Methionine ABC transporter permease</fullName>
    </submittedName>
</protein>
<dbReference type="RefSeq" id="WP_380771447.1">
    <property type="nucleotide sequence ID" value="NZ_JBHUEO010000001.1"/>
</dbReference>
<feature type="transmembrane region" description="Helical" evidence="7">
    <location>
        <begin position="57"/>
        <end position="81"/>
    </location>
</feature>
<dbReference type="InterPro" id="IPR035906">
    <property type="entry name" value="MetI-like_sf"/>
</dbReference>
<evidence type="ECO:0000256" key="2">
    <source>
        <dbReference type="ARBA" id="ARBA00022448"/>
    </source>
</evidence>
<evidence type="ECO:0000259" key="8">
    <source>
        <dbReference type="PROSITE" id="PS50928"/>
    </source>
</evidence>
<keyword evidence="5 7" id="KW-1133">Transmembrane helix</keyword>
<evidence type="ECO:0000256" key="4">
    <source>
        <dbReference type="ARBA" id="ARBA00022692"/>
    </source>
</evidence>
<dbReference type="Proteomes" id="UP001597301">
    <property type="component" value="Unassembled WGS sequence"/>
</dbReference>
<evidence type="ECO:0000256" key="7">
    <source>
        <dbReference type="RuleBase" id="RU363032"/>
    </source>
</evidence>
<dbReference type="InterPro" id="IPR000515">
    <property type="entry name" value="MetI-like"/>
</dbReference>
<dbReference type="PANTHER" id="PTHR30450">
    <property type="entry name" value="ABC TRANSPORTER PERMEASE"/>
    <property type="match status" value="1"/>
</dbReference>
<comment type="caution">
    <text evidence="9">The sequence shown here is derived from an EMBL/GenBank/DDBJ whole genome shotgun (WGS) entry which is preliminary data.</text>
</comment>